<name>X1SEY1_9ZZZZ</name>
<proteinExistence type="predicted"/>
<evidence type="ECO:0000313" key="1">
    <source>
        <dbReference type="EMBL" id="GAI66364.1"/>
    </source>
</evidence>
<gene>
    <name evidence="1" type="ORF">S12H4_08658</name>
</gene>
<dbReference type="EMBL" id="BARW01003373">
    <property type="protein sequence ID" value="GAI66364.1"/>
    <property type="molecule type" value="Genomic_DNA"/>
</dbReference>
<accession>X1SEY1</accession>
<sequence>MLNGNIFQQASQLLKNKPIEEMTQEEVLTVKAAKIPLDILPELSDLTTLDGLEELAKMFDESNGKGRKQ</sequence>
<organism evidence="1">
    <name type="scientific">marine sediment metagenome</name>
    <dbReference type="NCBI Taxonomy" id="412755"/>
    <lineage>
        <taxon>unclassified sequences</taxon>
        <taxon>metagenomes</taxon>
        <taxon>ecological metagenomes</taxon>
    </lineage>
</organism>
<comment type="caution">
    <text evidence="1">The sequence shown here is derived from an EMBL/GenBank/DDBJ whole genome shotgun (WGS) entry which is preliminary data.</text>
</comment>
<protein>
    <submittedName>
        <fullName evidence="1">Uncharacterized protein</fullName>
    </submittedName>
</protein>
<reference evidence="1" key="1">
    <citation type="journal article" date="2014" name="Front. Microbiol.">
        <title>High frequency of phylogenetically diverse reductive dehalogenase-homologous genes in deep subseafloor sedimentary metagenomes.</title>
        <authorList>
            <person name="Kawai M."/>
            <person name="Futagami T."/>
            <person name="Toyoda A."/>
            <person name="Takaki Y."/>
            <person name="Nishi S."/>
            <person name="Hori S."/>
            <person name="Arai W."/>
            <person name="Tsubouchi T."/>
            <person name="Morono Y."/>
            <person name="Uchiyama I."/>
            <person name="Ito T."/>
            <person name="Fujiyama A."/>
            <person name="Inagaki F."/>
            <person name="Takami H."/>
        </authorList>
    </citation>
    <scope>NUCLEOTIDE SEQUENCE</scope>
    <source>
        <strain evidence="1">Expedition CK06-06</strain>
    </source>
</reference>
<dbReference type="AlphaFoldDB" id="X1SEY1"/>